<evidence type="ECO:0000259" key="5">
    <source>
        <dbReference type="PROSITE" id="PS01124"/>
    </source>
</evidence>
<evidence type="ECO:0000313" key="7">
    <source>
        <dbReference type="Proteomes" id="UP000718451"/>
    </source>
</evidence>
<dbReference type="EMBL" id="JAAWWL010000001">
    <property type="protein sequence ID" value="NKI30571.1"/>
    <property type="molecule type" value="Genomic_DNA"/>
</dbReference>
<dbReference type="InterPro" id="IPR018060">
    <property type="entry name" value="HTH_AraC"/>
</dbReference>
<dbReference type="Pfam" id="PF12833">
    <property type="entry name" value="HTH_18"/>
    <property type="match status" value="1"/>
</dbReference>
<keyword evidence="7" id="KW-1185">Reference proteome</keyword>
<keyword evidence="2" id="KW-0238">DNA-binding</keyword>
<evidence type="ECO:0000256" key="3">
    <source>
        <dbReference type="ARBA" id="ARBA00023163"/>
    </source>
</evidence>
<dbReference type="PROSITE" id="PS00041">
    <property type="entry name" value="HTH_ARAC_FAMILY_1"/>
    <property type="match status" value="1"/>
</dbReference>
<name>A0ABX1GL34_9FLAO</name>
<dbReference type="RefSeq" id="WP_168550811.1">
    <property type="nucleotide sequence ID" value="NZ_JAAWWL010000001.1"/>
</dbReference>
<dbReference type="SMART" id="SM00342">
    <property type="entry name" value="HTH_ARAC"/>
    <property type="match status" value="1"/>
</dbReference>
<accession>A0ABX1GL34</accession>
<dbReference type="Proteomes" id="UP000718451">
    <property type="component" value="Unassembled WGS sequence"/>
</dbReference>
<feature type="transmembrane region" description="Helical" evidence="4">
    <location>
        <begin position="71"/>
        <end position="91"/>
    </location>
</feature>
<dbReference type="PROSITE" id="PS01124">
    <property type="entry name" value="HTH_ARAC_FAMILY_2"/>
    <property type="match status" value="1"/>
</dbReference>
<keyword evidence="4" id="KW-1133">Transmembrane helix</keyword>
<evidence type="ECO:0000256" key="4">
    <source>
        <dbReference type="SAM" id="Phobius"/>
    </source>
</evidence>
<keyword evidence="1" id="KW-0805">Transcription regulation</keyword>
<dbReference type="PANTHER" id="PTHR43280:SF29">
    <property type="entry name" value="ARAC-FAMILY TRANSCRIPTIONAL REGULATOR"/>
    <property type="match status" value="1"/>
</dbReference>
<feature type="transmembrane region" description="Helical" evidence="4">
    <location>
        <begin position="210"/>
        <end position="230"/>
    </location>
</feature>
<dbReference type="InterPro" id="IPR018062">
    <property type="entry name" value="HTH_AraC-typ_CS"/>
</dbReference>
<evidence type="ECO:0000256" key="2">
    <source>
        <dbReference type="ARBA" id="ARBA00023125"/>
    </source>
</evidence>
<keyword evidence="4" id="KW-0472">Membrane</keyword>
<sequence>MSVNELFNLLLLIGAVHGFIFIGVTFFLRKRIERPVLFLNLFVLFLSLNNLQSWALEAKFSADVLTPFLTIPWYLMIVPMFYSFLLHYLELEKKKNPLIGISSGLFLIAVFIRVWLLVRVQKGTLSIQSLENYNLIEDSFALVYSIGLFVMCIDVLRRHQKLFASILVFDNLRWIRIFLRWGAAIFVLWAIAVLLNIFSEDIKAPESYYPLRLVSSILIYWVAYQAFFQYRLLKDRIKLRAVLSGQKPGITINVEGGNSPKTSKSKLSFNQFEIHIREHQSFLNPNLSLELVAEELGVGVSTLSKVVNESGHGFTDHINNARVAAAKEFLTNSAFQDYTIVAIGLECGFNSKSAFYNAFKKIAKESPSEFRRRHSS</sequence>
<evidence type="ECO:0000313" key="6">
    <source>
        <dbReference type="EMBL" id="NKI30571.1"/>
    </source>
</evidence>
<feature type="transmembrane region" description="Helical" evidence="4">
    <location>
        <begin position="35"/>
        <end position="51"/>
    </location>
</feature>
<comment type="caution">
    <text evidence="6">The sequence shown here is derived from an EMBL/GenBank/DDBJ whole genome shotgun (WGS) entry which is preliminary data.</text>
</comment>
<proteinExistence type="predicted"/>
<keyword evidence="4" id="KW-0812">Transmembrane</keyword>
<feature type="transmembrane region" description="Helical" evidence="4">
    <location>
        <begin position="6"/>
        <end position="28"/>
    </location>
</feature>
<dbReference type="PANTHER" id="PTHR43280">
    <property type="entry name" value="ARAC-FAMILY TRANSCRIPTIONAL REGULATOR"/>
    <property type="match status" value="1"/>
</dbReference>
<feature type="domain" description="HTH araC/xylS-type" evidence="5">
    <location>
        <begin position="270"/>
        <end position="373"/>
    </location>
</feature>
<dbReference type="SUPFAM" id="SSF46689">
    <property type="entry name" value="Homeodomain-like"/>
    <property type="match status" value="1"/>
</dbReference>
<reference evidence="6 7" key="1">
    <citation type="submission" date="2020-04" db="EMBL/GenBank/DDBJ databases">
        <authorList>
            <person name="Yoon J."/>
        </authorList>
    </citation>
    <scope>NUCLEOTIDE SEQUENCE [LARGE SCALE GENOMIC DNA]</scope>
    <source>
        <strain evidence="6 7">DJ-13</strain>
    </source>
</reference>
<keyword evidence="3" id="KW-0804">Transcription</keyword>
<dbReference type="Gene3D" id="1.10.10.60">
    <property type="entry name" value="Homeodomain-like"/>
    <property type="match status" value="1"/>
</dbReference>
<feature type="transmembrane region" description="Helical" evidence="4">
    <location>
        <begin position="177"/>
        <end position="198"/>
    </location>
</feature>
<gene>
    <name evidence="6" type="ORF">HCU67_01330</name>
</gene>
<organism evidence="6 7">
    <name type="scientific">Croceivirga thetidis</name>
    <dbReference type="NCBI Taxonomy" id="2721623"/>
    <lineage>
        <taxon>Bacteria</taxon>
        <taxon>Pseudomonadati</taxon>
        <taxon>Bacteroidota</taxon>
        <taxon>Flavobacteriia</taxon>
        <taxon>Flavobacteriales</taxon>
        <taxon>Flavobacteriaceae</taxon>
        <taxon>Croceivirga</taxon>
    </lineage>
</organism>
<feature type="transmembrane region" description="Helical" evidence="4">
    <location>
        <begin position="138"/>
        <end position="156"/>
    </location>
</feature>
<feature type="transmembrane region" description="Helical" evidence="4">
    <location>
        <begin position="98"/>
        <end position="118"/>
    </location>
</feature>
<protein>
    <submittedName>
        <fullName evidence="6">AraC family transcriptional regulator</fullName>
    </submittedName>
</protein>
<dbReference type="InterPro" id="IPR009057">
    <property type="entry name" value="Homeodomain-like_sf"/>
</dbReference>
<evidence type="ECO:0000256" key="1">
    <source>
        <dbReference type="ARBA" id="ARBA00023015"/>
    </source>
</evidence>